<keyword evidence="1 3" id="KW-0732">Signal</keyword>
<evidence type="ECO:0000313" key="4">
    <source>
        <dbReference type="EMBL" id="ORB55503.1"/>
    </source>
</evidence>
<evidence type="ECO:0000256" key="3">
    <source>
        <dbReference type="SAM" id="SignalP"/>
    </source>
</evidence>
<organism evidence="4 5">
    <name type="scientific">Mycobacteroides saopaulense</name>
    <dbReference type="NCBI Taxonomy" id="1578165"/>
    <lineage>
        <taxon>Bacteria</taxon>
        <taxon>Bacillati</taxon>
        <taxon>Actinomycetota</taxon>
        <taxon>Actinomycetes</taxon>
        <taxon>Mycobacteriales</taxon>
        <taxon>Mycobacteriaceae</taxon>
        <taxon>Mycobacteroides</taxon>
    </lineage>
</organism>
<evidence type="ECO:0000256" key="2">
    <source>
        <dbReference type="SAM" id="MobiDB-lite"/>
    </source>
</evidence>
<proteinExistence type="predicted"/>
<dbReference type="AlphaFoldDB" id="A0A1S4W3W8"/>
<feature type="chain" id="PRO_5030033932" description="Proline-rich 28 kDa antigen" evidence="3">
    <location>
        <begin position="31"/>
        <end position="333"/>
    </location>
</feature>
<dbReference type="InterPro" id="IPR019674">
    <property type="entry name" value="Lipoprotein_LpqN/LpqT-like"/>
</dbReference>
<evidence type="ECO:0008006" key="6">
    <source>
        <dbReference type="Google" id="ProtNLM"/>
    </source>
</evidence>
<comment type="caution">
    <text evidence="4">The sequence shown here is derived from an EMBL/GenBank/DDBJ whole genome shotgun (WGS) entry which is preliminary data.</text>
</comment>
<reference evidence="4 5" key="1">
    <citation type="submission" date="2016-12" db="EMBL/GenBank/DDBJ databases">
        <title>The new phylogeny of genus Mycobacterium.</title>
        <authorList>
            <person name="Tortoli E."/>
            <person name="Trovato A."/>
            <person name="Cirillo D.M."/>
        </authorList>
    </citation>
    <scope>NUCLEOTIDE SEQUENCE [LARGE SCALE GENOMIC DNA]</scope>
    <source>
        <strain evidence="4 5">CCUG 66554</strain>
    </source>
</reference>
<feature type="region of interest" description="Disordered" evidence="2">
    <location>
        <begin position="40"/>
        <end position="91"/>
    </location>
</feature>
<accession>A0A1S4W3W8</accession>
<protein>
    <recommendedName>
        <fullName evidence="6">Proline-rich 28 kDa antigen</fullName>
    </recommendedName>
</protein>
<feature type="region of interest" description="Disordered" evidence="2">
    <location>
        <begin position="275"/>
        <end position="333"/>
    </location>
</feature>
<feature type="compositionally biased region" description="Low complexity" evidence="2">
    <location>
        <begin position="275"/>
        <end position="289"/>
    </location>
</feature>
<dbReference type="Proteomes" id="UP000192434">
    <property type="component" value="Unassembled WGS sequence"/>
</dbReference>
<dbReference type="Gene3D" id="3.40.1000.10">
    <property type="entry name" value="Mog1/PsbP, alpha/beta/alpha sandwich"/>
    <property type="match status" value="1"/>
</dbReference>
<dbReference type="KEGG" id="msao:MYCSP_22510"/>
<dbReference type="OrthoDB" id="4752473at2"/>
<dbReference type="Pfam" id="PF10738">
    <property type="entry name" value="Lpp-LpqN"/>
    <property type="match status" value="1"/>
</dbReference>
<feature type="compositionally biased region" description="Low complexity" evidence="2">
    <location>
        <begin position="58"/>
        <end position="82"/>
    </location>
</feature>
<feature type="signal peptide" evidence="3">
    <location>
        <begin position="1"/>
        <end position="30"/>
    </location>
</feature>
<evidence type="ECO:0000313" key="5">
    <source>
        <dbReference type="Proteomes" id="UP000192434"/>
    </source>
</evidence>
<dbReference type="RefSeq" id="WP_083017246.1">
    <property type="nucleotide sequence ID" value="NZ_CP010271.1"/>
</dbReference>
<name>A0A1S4W3W8_9MYCO</name>
<evidence type="ECO:0000256" key="1">
    <source>
        <dbReference type="ARBA" id="ARBA00022729"/>
    </source>
</evidence>
<dbReference type="EMBL" id="MVII01000018">
    <property type="protein sequence ID" value="ORB55503.1"/>
    <property type="molecule type" value="Genomic_DNA"/>
</dbReference>
<sequence length="333" mass="33257">MTTIRYSVRFAAATASVAALLAGTAAIAVADPQPVPVPPAPVATPNAATSAPLPPATAPAAPATPNAAAAPAAAPATSTNPLQPSTPITGVAPATDGTLAEFFASKNVKVEPLTKNSHGAPRVSIPIPNNWANVPDPNVPNAYQVIVSKANGTGLYQSNAQVTMSKLVGEFDTNEAVSHGPVEVKALQGWQPTDASLVMYQGFPSSIVEGTFRQDGETLNTSRRAVIITQGKDRFLVQLAVTTTVGNAIAEAPATDLIVNGLRFGDGAPVTAPVADPNALADPDALPAAPVTPAPGVPAPADPNAPASPAPAVPGLPPLPTLPALVPPAPPAA</sequence>
<gene>
    <name evidence="4" type="ORF">BST43_15030</name>
</gene>
<feature type="compositionally biased region" description="Pro residues" evidence="2">
    <location>
        <begin position="290"/>
        <end position="333"/>
    </location>
</feature>
<dbReference type="STRING" id="1578165.BKG68_13735"/>